<dbReference type="AlphaFoldDB" id="A0A6J6QIY5"/>
<feature type="domain" description="Peptidase S26" evidence="6">
    <location>
        <begin position="69"/>
        <end position="103"/>
    </location>
</feature>
<keyword evidence="2" id="KW-0999">Mitochondrion inner membrane</keyword>
<dbReference type="EMBL" id="CAEZZA010000037">
    <property type="protein sequence ID" value="CAB4741844.1"/>
    <property type="molecule type" value="Genomic_DNA"/>
</dbReference>
<evidence type="ECO:0000256" key="5">
    <source>
        <dbReference type="ARBA" id="ARBA00023136"/>
    </source>
</evidence>
<evidence type="ECO:0000256" key="2">
    <source>
        <dbReference type="ARBA" id="ARBA00022792"/>
    </source>
</evidence>
<evidence type="ECO:0000259" key="6">
    <source>
        <dbReference type="Pfam" id="PF10502"/>
    </source>
</evidence>
<protein>
    <submittedName>
        <fullName evidence="7">Unannotated protein</fullName>
    </submittedName>
</protein>
<dbReference type="GO" id="GO:0006465">
    <property type="term" value="P:signal peptide processing"/>
    <property type="evidence" value="ECO:0007669"/>
    <property type="project" value="InterPro"/>
</dbReference>
<dbReference type="SUPFAM" id="SSF51306">
    <property type="entry name" value="LexA/Signal peptidase"/>
    <property type="match status" value="1"/>
</dbReference>
<dbReference type="InterPro" id="IPR019533">
    <property type="entry name" value="Peptidase_S26"/>
</dbReference>
<evidence type="ECO:0000256" key="4">
    <source>
        <dbReference type="ARBA" id="ARBA00023128"/>
    </source>
</evidence>
<gene>
    <name evidence="7" type="ORF">UFOPK2625_01053</name>
    <name evidence="8" type="ORF">UFOPK2809_00396</name>
    <name evidence="9" type="ORF">UFOPK4092_00357</name>
</gene>
<dbReference type="Pfam" id="PF10502">
    <property type="entry name" value="Peptidase_S26"/>
    <property type="match status" value="2"/>
</dbReference>
<dbReference type="GO" id="GO:0006627">
    <property type="term" value="P:protein processing involved in protein targeting to mitochondrion"/>
    <property type="evidence" value="ECO:0007669"/>
    <property type="project" value="TreeGrafter"/>
</dbReference>
<dbReference type="EMBL" id="CAFBPJ010000024">
    <property type="protein sequence ID" value="CAB5010378.1"/>
    <property type="molecule type" value="Genomic_DNA"/>
</dbReference>
<dbReference type="GO" id="GO:0042720">
    <property type="term" value="C:mitochondrial inner membrane peptidase complex"/>
    <property type="evidence" value="ECO:0007669"/>
    <property type="project" value="TreeGrafter"/>
</dbReference>
<proteinExistence type="predicted"/>
<dbReference type="InterPro" id="IPR052064">
    <property type="entry name" value="Mito_IMP1_subunit"/>
</dbReference>
<dbReference type="NCBIfam" id="TIGR02754">
    <property type="entry name" value="sod_Ni_protease"/>
    <property type="match status" value="1"/>
</dbReference>
<dbReference type="Gene3D" id="2.10.109.10">
    <property type="entry name" value="Umud Fragment, subunit A"/>
    <property type="match status" value="1"/>
</dbReference>
<name>A0A6J6QIY5_9ZZZZ</name>
<keyword evidence="3" id="KW-0378">Hydrolase</keyword>
<reference evidence="7" key="1">
    <citation type="submission" date="2020-05" db="EMBL/GenBank/DDBJ databases">
        <authorList>
            <person name="Chiriac C."/>
            <person name="Salcher M."/>
            <person name="Ghai R."/>
            <person name="Kavagutti S V."/>
        </authorList>
    </citation>
    <scope>NUCLEOTIDE SEQUENCE</scope>
</reference>
<evidence type="ECO:0000256" key="1">
    <source>
        <dbReference type="ARBA" id="ARBA00004273"/>
    </source>
</evidence>
<dbReference type="EMBL" id="CAEZXZ010000166">
    <property type="protein sequence ID" value="CAB4711820.1"/>
    <property type="molecule type" value="Genomic_DNA"/>
</dbReference>
<feature type="domain" description="Peptidase S26" evidence="6">
    <location>
        <begin position="8"/>
        <end position="62"/>
    </location>
</feature>
<dbReference type="PANTHER" id="PTHR12383">
    <property type="entry name" value="PROTEASE FAMILY S26 MITOCHONDRIAL INNER MEMBRANE PROTEASE-RELATED"/>
    <property type="match status" value="1"/>
</dbReference>
<evidence type="ECO:0000313" key="9">
    <source>
        <dbReference type="EMBL" id="CAB5010378.1"/>
    </source>
</evidence>
<dbReference type="InterPro" id="IPR036286">
    <property type="entry name" value="LexA/Signal_pep-like_sf"/>
</dbReference>
<keyword evidence="4" id="KW-0496">Mitochondrion</keyword>
<dbReference type="GO" id="GO:0004252">
    <property type="term" value="F:serine-type endopeptidase activity"/>
    <property type="evidence" value="ECO:0007669"/>
    <property type="project" value="InterPro"/>
</dbReference>
<keyword evidence="5" id="KW-0472">Membrane</keyword>
<evidence type="ECO:0000256" key="3">
    <source>
        <dbReference type="ARBA" id="ARBA00022801"/>
    </source>
</evidence>
<evidence type="ECO:0000313" key="7">
    <source>
        <dbReference type="EMBL" id="CAB4711820.1"/>
    </source>
</evidence>
<dbReference type="PANTHER" id="PTHR12383:SF16">
    <property type="entry name" value="MITOCHONDRIAL INNER MEMBRANE PROTEASE SUBUNIT 1"/>
    <property type="match status" value="1"/>
</dbReference>
<comment type="subcellular location">
    <subcellularLocation>
        <location evidence="1">Mitochondrion inner membrane</location>
    </subcellularLocation>
</comment>
<dbReference type="InterPro" id="IPR014124">
    <property type="entry name" value="Pept_S26A_Sod_Ni_maturase"/>
</dbReference>
<evidence type="ECO:0000313" key="8">
    <source>
        <dbReference type="EMBL" id="CAB4741844.1"/>
    </source>
</evidence>
<accession>A0A6J6QIY5</accession>
<dbReference type="CDD" id="cd06530">
    <property type="entry name" value="S26_SPase_I"/>
    <property type="match status" value="1"/>
</dbReference>
<sequence>MFTTVQYWVVFTTVQIIGPSMEPAMQTGDYWVVWRTKRLRPGDAALLQHPLRPDLLIVKRLVTRLEPCQWWVEGDNPDSSDDSRVFGPVADSAIVGRITFRYYPLLRRM</sequence>
<organism evidence="7">
    <name type="scientific">freshwater metagenome</name>
    <dbReference type="NCBI Taxonomy" id="449393"/>
    <lineage>
        <taxon>unclassified sequences</taxon>
        <taxon>metagenomes</taxon>
        <taxon>ecological metagenomes</taxon>
    </lineage>
</organism>